<organism evidence="1 2">
    <name type="scientific">Rapidithrix thailandica</name>
    <dbReference type="NCBI Taxonomy" id="413964"/>
    <lineage>
        <taxon>Bacteria</taxon>
        <taxon>Pseudomonadati</taxon>
        <taxon>Bacteroidota</taxon>
        <taxon>Cytophagia</taxon>
        <taxon>Cytophagales</taxon>
        <taxon>Flammeovirgaceae</taxon>
        <taxon>Rapidithrix</taxon>
    </lineage>
</organism>
<evidence type="ECO:0000313" key="2">
    <source>
        <dbReference type="Proteomes" id="UP001403385"/>
    </source>
</evidence>
<sequence length="126" mass="14461">MKLRFLGNSLRIRLNKSEVANLSENGRVAERVPFGIHPEADLIYSVVSEERANEVLSSFLENEVKIIVPKDQVMQWANNNQTGIYNTIQFGKRELSISIEKDFQCLHKQASEEEKDNFPNPLAEQE</sequence>
<evidence type="ECO:0000313" key="1">
    <source>
        <dbReference type="EMBL" id="MEN7551424.1"/>
    </source>
</evidence>
<dbReference type="RefSeq" id="WP_346824205.1">
    <property type="nucleotide sequence ID" value="NZ_JBDKWZ010000022.1"/>
</dbReference>
<gene>
    <name evidence="1" type="ORF">AAG747_26140</name>
</gene>
<comment type="caution">
    <text evidence="1">The sequence shown here is derived from an EMBL/GenBank/DDBJ whole genome shotgun (WGS) entry which is preliminary data.</text>
</comment>
<accession>A0AAW9SER3</accession>
<dbReference type="Proteomes" id="UP001403385">
    <property type="component" value="Unassembled WGS sequence"/>
</dbReference>
<name>A0AAW9SER3_9BACT</name>
<dbReference type="AlphaFoldDB" id="A0AAW9SER3"/>
<reference evidence="1 2" key="1">
    <citation type="submission" date="2024-04" db="EMBL/GenBank/DDBJ databases">
        <title>Novel genus in family Flammeovirgaceae.</title>
        <authorList>
            <person name="Nguyen T.H."/>
            <person name="Vuong T.Q."/>
            <person name="Le H."/>
            <person name="Kim S.-G."/>
        </authorList>
    </citation>
    <scope>NUCLEOTIDE SEQUENCE [LARGE SCALE GENOMIC DNA]</scope>
    <source>
        <strain evidence="1 2">JCM 23209</strain>
    </source>
</reference>
<dbReference type="EMBL" id="JBDKWZ010000022">
    <property type="protein sequence ID" value="MEN7551424.1"/>
    <property type="molecule type" value="Genomic_DNA"/>
</dbReference>
<dbReference type="Pfam" id="PF22668">
    <property type="entry name" value="DUF7009"/>
    <property type="match status" value="1"/>
</dbReference>
<dbReference type="InterPro" id="IPR053825">
    <property type="entry name" value="DUF7009"/>
</dbReference>
<proteinExistence type="predicted"/>
<protein>
    <submittedName>
        <fullName evidence="1">Uncharacterized protein</fullName>
    </submittedName>
</protein>
<keyword evidence="2" id="KW-1185">Reference proteome</keyword>